<keyword evidence="1" id="KW-0479">Metal-binding</keyword>
<dbReference type="Pfam" id="PF13499">
    <property type="entry name" value="EF-hand_7"/>
    <property type="match status" value="1"/>
</dbReference>
<dbReference type="InterPro" id="IPR018247">
    <property type="entry name" value="EF_Hand_1_Ca_BS"/>
</dbReference>
<reference evidence="6" key="1">
    <citation type="submission" date="2021-06" db="EMBL/GenBank/DDBJ databases">
        <authorList>
            <person name="Kallberg Y."/>
            <person name="Tangrot J."/>
            <person name="Rosling A."/>
        </authorList>
    </citation>
    <scope>NUCLEOTIDE SEQUENCE</scope>
    <source>
        <strain evidence="6">CL551</strain>
    </source>
</reference>
<dbReference type="FunFam" id="1.10.238.10:FF:000077">
    <property type="entry name" value="Centrin 1"/>
    <property type="match status" value="1"/>
</dbReference>
<feature type="domain" description="EF-hand" evidence="5">
    <location>
        <begin position="133"/>
        <end position="166"/>
    </location>
</feature>
<dbReference type="AlphaFoldDB" id="A0A9N9BVV6"/>
<evidence type="ECO:0000259" key="5">
    <source>
        <dbReference type="PROSITE" id="PS50222"/>
    </source>
</evidence>
<dbReference type="GO" id="GO:0030474">
    <property type="term" value="P:spindle pole body duplication"/>
    <property type="evidence" value="ECO:0007669"/>
    <property type="project" value="UniProtKB-ARBA"/>
</dbReference>
<protein>
    <submittedName>
        <fullName evidence="6">14369_t:CDS:1</fullName>
    </submittedName>
</protein>
<feature type="region of interest" description="Disordered" evidence="4">
    <location>
        <begin position="1"/>
        <end position="25"/>
    </location>
</feature>
<dbReference type="SMART" id="SM00054">
    <property type="entry name" value="EFh"/>
    <property type="match status" value="3"/>
</dbReference>
<evidence type="ECO:0000256" key="3">
    <source>
        <dbReference type="ARBA" id="ARBA00022837"/>
    </source>
</evidence>
<evidence type="ECO:0000313" key="7">
    <source>
        <dbReference type="Proteomes" id="UP000789342"/>
    </source>
</evidence>
<dbReference type="GO" id="GO:0005825">
    <property type="term" value="C:half bridge of spindle pole body"/>
    <property type="evidence" value="ECO:0007669"/>
    <property type="project" value="UniProtKB-ARBA"/>
</dbReference>
<dbReference type="EMBL" id="CAJVPV010004923">
    <property type="protein sequence ID" value="CAG8581559.1"/>
    <property type="molecule type" value="Genomic_DNA"/>
</dbReference>
<evidence type="ECO:0000256" key="4">
    <source>
        <dbReference type="SAM" id="MobiDB-lite"/>
    </source>
</evidence>
<evidence type="ECO:0000313" key="6">
    <source>
        <dbReference type="EMBL" id="CAG8581559.1"/>
    </source>
</evidence>
<keyword evidence="7" id="KW-1185">Reference proteome</keyword>
<keyword evidence="3" id="KW-0106">Calcium</keyword>
<dbReference type="InterPro" id="IPR002048">
    <property type="entry name" value="EF_hand_dom"/>
</dbReference>
<dbReference type="GO" id="GO:0005509">
    <property type="term" value="F:calcium ion binding"/>
    <property type="evidence" value="ECO:0007669"/>
    <property type="project" value="InterPro"/>
</dbReference>
<accession>A0A9N9BVV6</accession>
<feature type="domain" description="EF-hand" evidence="5">
    <location>
        <begin position="97"/>
        <end position="132"/>
    </location>
</feature>
<dbReference type="SUPFAM" id="SSF47473">
    <property type="entry name" value="EF-hand"/>
    <property type="match status" value="1"/>
</dbReference>
<dbReference type="PROSITE" id="PS50222">
    <property type="entry name" value="EF_HAND_2"/>
    <property type="match status" value="3"/>
</dbReference>
<dbReference type="CDD" id="cd00051">
    <property type="entry name" value="EFh"/>
    <property type="match status" value="1"/>
</dbReference>
<organism evidence="6 7">
    <name type="scientific">Acaulospora morrowiae</name>
    <dbReference type="NCBI Taxonomy" id="94023"/>
    <lineage>
        <taxon>Eukaryota</taxon>
        <taxon>Fungi</taxon>
        <taxon>Fungi incertae sedis</taxon>
        <taxon>Mucoromycota</taxon>
        <taxon>Glomeromycotina</taxon>
        <taxon>Glomeromycetes</taxon>
        <taxon>Diversisporales</taxon>
        <taxon>Acaulosporaceae</taxon>
        <taxon>Acaulospora</taxon>
    </lineage>
</organism>
<dbReference type="GO" id="GO:0016460">
    <property type="term" value="C:myosin II complex"/>
    <property type="evidence" value="ECO:0007669"/>
    <property type="project" value="TreeGrafter"/>
</dbReference>
<name>A0A9N9BVV6_9GLOM</name>
<dbReference type="Proteomes" id="UP000789342">
    <property type="component" value="Unassembled WGS sequence"/>
</dbReference>
<evidence type="ECO:0000256" key="2">
    <source>
        <dbReference type="ARBA" id="ARBA00022737"/>
    </source>
</evidence>
<dbReference type="OrthoDB" id="26525at2759"/>
<dbReference type="Gene3D" id="1.10.238.10">
    <property type="entry name" value="EF-hand"/>
    <property type="match status" value="1"/>
</dbReference>
<comment type="caution">
    <text evidence="6">The sequence shown here is derived from an EMBL/GenBank/DDBJ whole genome shotgun (WGS) entry which is preliminary data.</text>
</comment>
<proteinExistence type="predicted"/>
<dbReference type="PANTHER" id="PTHR23048">
    <property type="entry name" value="MYOSIN LIGHT CHAIN 1, 3"/>
    <property type="match status" value="1"/>
</dbReference>
<feature type="domain" description="EF-hand" evidence="5">
    <location>
        <begin position="60"/>
        <end position="95"/>
    </location>
</feature>
<keyword evidence="2" id="KW-0677">Repeat</keyword>
<gene>
    <name evidence="6" type="ORF">AMORRO_LOCUS6933</name>
</gene>
<dbReference type="PROSITE" id="PS00018">
    <property type="entry name" value="EF_HAND_1"/>
    <property type="match status" value="1"/>
</dbReference>
<evidence type="ECO:0000256" key="1">
    <source>
        <dbReference type="ARBA" id="ARBA00022723"/>
    </source>
</evidence>
<dbReference type="InterPro" id="IPR011992">
    <property type="entry name" value="EF-hand-dom_pair"/>
</dbReference>
<dbReference type="InterPro" id="IPR050230">
    <property type="entry name" value="CALM/Myosin/TropC-like"/>
</dbReference>
<dbReference type="PANTHER" id="PTHR23048:SF48">
    <property type="entry name" value="CENTRIN 3"/>
    <property type="match status" value="1"/>
</dbReference>
<feature type="compositionally biased region" description="Polar residues" evidence="4">
    <location>
        <begin position="1"/>
        <end position="14"/>
    </location>
</feature>
<sequence length="166" mass="18978">MVRNSTDNITSPSTDAKKKKVTGSQSTINAAKDIVNLPATSTLTITAPPLSPLHRLRFDEKKTEVLKIIRQYDKNDNGKIVFEDFNKVMSERILNRSPEEEIHRAFQLFDDDNTGKISLFNLKRVAEELGENLDEEDLQAMIDEFDLDEDGEINEQEFMKIMSDDI</sequence>